<evidence type="ECO:0000313" key="9">
    <source>
        <dbReference type="Proteomes" id="UP000318626"/>
    </source>
</evidence>
<reference evidence="9" key="1">
    <citation type="submission" date="2019-02" db="EMBL/GenBank/DDBJ databases">
        <title>Deep-cultivation of Planctomycetes and their phenomic and genomic characterization uncovers novel biology.</title>
        <authorList>
            <person name="Wiegand S."/>
            <person name="Jogler M."/>
            <person name="Boedeker C."/>
            <person name="Pinto D."/>
            <person name="Vollmers J."/>
            <person name="Rivas-Marin E."/>
            <person name="Kohn T."/>
            <person name="Peeters S.H."/>
            <person name="Heuer A."/>
            <person name="Rast P."/>
            <person name="Oberbeckmann S."/>
            <person name="Bunk B."/>
            <person name="Jeske O."/>
            <person name="Meyerdierks A."/>
            <person name="Storesund J.E."/>
            <person name="Kallscheuer N."/>
            <person name="Luecker S."/>
            <person name="Lage O.M."/>
            <person name="Pohl T."/>
            <person name="Merkel B.J."/>
            <person name="Hornburger P."/>
            <person name="Mueller R.-W."/>
            <person name="Bruemmer F."/>
            <person name="Labrenz M."/>
            <person name="Spormann A.M."/>
            <person name="Op den Camp H."/>
            <person name="Overmann J."/>
            <person name="Amann R."/>
            <person name="Jetten M.S.M."/>
            <person name="Mascher T."/>
            <person name="Medema M.H."/>
            <person name="Devos D.P."/>
            <person name="Kaster A.-K."/>
            <person name="Ovreas L."/>
            <person name="Rohde M."/>
            <person name="Galperin M.Y."/>
            <person name="Jogler C."/>
        </authorList>
    </citation>
    <scope>NUCLEOTIDE SEQUENCE [LARGE SCALE GENOMIC DNA]</scope>
    <source>
        <strain evidence="9">Pan97</strain>
    </source>
</reference>
<dbReference type="EMBL" id="CP036289">
    <property type="protein sequence ID" value="QDU75929.1"/>
    <property type="molecule type" value="Genomic_DNA"/>
</dbReference>
<evidence type="ECO:0000313" key="8">
    <source>
        <dbReference type="EMBL" id="QDU75929.1"/>
    </source>
</evidence>
<dbReference type="Proteomes" id="UP000318626">
    <property type="component" value="Chromosome"/>
</dbReference>
<dbReference type="InterPro" id="IPR058625">
    <property type="entry name" value="MdtA-like_BSH"/>
</dbReference>
<evidence type="ECO:0000259" key="6">
    <source>
        <dbReference type="Pfam" id="PF25917"/>
    </source>
</evidence>
<proteinExistence type="inferred from homology"/>
<dbReference type="Gene3D" id="2.40.30.170">
    <property type="match status" value="1"/>
</dbReference>
<dbReference type="GO" id="GO:0015562">
    <property type="term" value="F:efflux transmembrane transporter activity"/>
    <property type="evidence" value="ECO:0007669"/>
    <property type="project" value="TreeGrafter"/>
</dbReference>
<keyword evidence="5" id="KW-0472">Membrane</keyword>
<comment type="subcellular location">
    <subcellularLocation>
        <location evidence="1">Cell envelope</location>
    </subcellularLocation>
</comment>
<keyword evidence="5" id="KW-0812">Transmembrane</keyword>
<protein>
    <submittedName>
        <fullName evidence="8">Multidrug resistance protein MdtA</fullName>
    </submittedName>
</protein>
<dbReference type="Pfam" id="PF25917">
    <property type="entry name" value="BSH_RND"/>
    <property type="match status" value="1"/>
</dbReference>
<dbReference type="Gene3D" id="2.40.420.20">
    <property type="match status" value="1"/>
</dbReference>
<evidence type="ECO:0000256" key="1">
    <source>
        <dbReference type="ARBA" id="ARBA00004196"/>
    </source>
</evidence>
<gene>
    <name evidence="8" type="primary">mdtA_2</name>
    <name evidence="8" type="ORF">Pan97_29730</name>
</gene>
<dbReference type="InterPro" id="IPR006143">
    <property type="entry name" value="RND_pump_MFP"/>
</dbReference>
<organism evidence="8 9">
    <name type="scientific">Bremerella volcania</name>
    <dbReference type="NCBI Taxonomy" id="2527984"/>
    <lineage>
        <taxon>Bacteria</taxon>
        <taxon>Pseudomonadati</taxon>
        <taxon>Planctomycetota</taxon>
        <taxon>Planctomycetia</taxon>
        <taxon>Pirellulales</taxon>
        <taxon>Pirellulaceae</taxon>
        <taxon>Bremerella</taxon>
    </lineage>
</organism>
<comment type="similarity">
    <text evidence="2">Belongs to the membrane fusion protein (MFP) (TC 8.A.1) family.</text>
</comment>
<sequence length="444" mass="48940">MSTSNYSPSSESFFGQKWTERQLWTFRVVGATLMGMLVGGVLYWNYPFANAQPMSAPEAQPMPVEVVTLESQGSYAAQRTYTGVLVAAKTSELSFELPGKITQLSVDEGDHVQAGDQLAVLDDRHLSARIAQTKAEHAQQLAILEELKAGPREEVIAAAEAEVRQLHAELQLQQANKKRREQLIERSAISRETLEDAVFGAEAAQGRLDAAKSRLEELRQGTRVEQIDAQQARVAGLEAQLVDLQHEQEDTRLVAPFSGTIARRNFDEGAVITAGQAVFRLVQHEPLEAWFGLPPEAATSLSAGDVLPVTVDDQTRQAKVTGIVPELDTITRTQTVVLSLDANTSRGWVPAQVARVSLASERNEEGFWLPNSALLQGSRGLWSVYVVEEDHRVQRREVEIIYSESERSFVRGTLSSGERVIASGVNRLVPDMHVRIHPTSESEN</sequence>
<feature type="coiled-coil region" evidence="4">
    <location>
        <begin position="156"/>
        <end position="247"/>
    </location>
</feature>
<dbReference type="PANTHER" id="PTHR30469">
    <property type="entry name" value="MULTIDRUG RESISTANCE PROTEIN MDTA"/>
    <property type="match status" value="1"/>
</dbReference>
<keyword evidence="4" id="KW-0175">Coiled coil</keyword>
<dbReference type="InterPro" id="IPR058627">
    <property type="entry name" value="MdtA-like_C"/>
</dbReference>
<dbReference type="Gene3D" id="2.40.50.100">
    <property type="match status" value="2"/>
</dbReference>
<dbReference type="KEGG" id="bvo:Pan97_29730"/>
<dbReference type="OrthoDB" id="266524at2"/>
<feature type="domain" description="Multidrug resistance protein MdtA-like barrel-sandwich hybrid" evidence="6">
    <location>
        <begin position="98"/>
        <end position="282"/>
    </location>
</feature>
<name>A0A518C9M7_9BACT</name>
<evidence type="ECO:0000256" key="2">
    <source>
        <dbReference type="ARBA" id="ARBA00009477"/>
    </source>
</evidence>
<keyword evidence="9" id="KW-1185">Reference proteome</keyword>
<feature type="domain" description="Multidrug resistance protein MdtA-like C-terminal permuted SH3" evidence="7">
    <location>
        <begin position="370"/>
        <end position="427"/>
    </location>
</feature>
<dbReference type="NCBIfam" id="TIGR01730">
    <property type="entry name" value="RND_mfp"/>
    <property type="match status" value="1"/>
</dbReference>
<dbReference type="Pfam" id="PF25967">
    <property type="entry name" value="RND-MFP_C"/>
    <property type="match status" value="1"/>
</dbReference>
<dbReference type="GO" id="GO:1990281">
    <property type="term" value="C:efflux pump complex"/>
    <property type="evidence" value="ECO:0007669"/>
    <property type="project" value="TreeGrafter"/>
</dbReference>
<keyword evidence="3" id="KW-0813">Transport</keyword>
<evidence type="ECO:0000256" key="3">
    <source>
        <dbReference type="ARBA" id="ARBA00022448"/>
    </source>
</evidence>
<dbReference type="AlphaFoldDB" id="A0A518C9M7"/>
<feature type="transmembrane region" description="Helical" evidence="5">
    <location>
        <begin position="24"/>
        <end position="46"/>
    </location>
</feature>
<evidence type="ECO:0000256" key="4">
    <source>
        <dbReference type="SAM" id="Coils"/>
    </source>
</evidence>
<dbReference type="Gene3D" id="1.10.287.470">
    <property type="entry name" value="Helix hairpin bin"/>
    <property type="match status" value="1"/>
</dbReference>
<keyword evidence="5" id="KW-1133">Transmembrane helix</keyword>
<evidence type="ECO:0000256" key="5">
    <source>
        <dbReference type="SAM" id="Phobius"/>
    </source>
</evidence>
<accession>A0A518C9M7</accession>
<dbReference type="SUPFAM" id="SSF111369">
    <property type="entry name" value="HlyD-like secretion proteins"/>
    <property type="match status" value="2"/>
</dbReference>
<evidence type="ECO:0000259" key="7">
    <source>
        <dbReference type="Pfam" id="PF25967"/>
    </source>
</evidence>